<feature type="region of interest" description="Disordered" evidence="1">
    <location>
        <begin position="33"/>
        <end position="145"/>
    </location>
</feature>
<reference evidence="3 4" key="1">
    <citation type="submission" date="2018-04" db="EMBL/GenBank/DDBJ databases">
        <title>Bacteria isolated from cave deposits of Manipur.</title>
        <authorList>
            <person name="Sahoo D."/>
            <person name="Sarangthem I."/>
            <person name="Nandeibam J."/>
        </authorList>
    </citation>
    <scope>NUCLEOTIDE SEQUENCE [LARGE SCALE GENOMIC DNA]</scope>
    <source>
        <strain evidence="4">mrc11</strain>
    </source>
</reference>
<dbReference type="PRINTS" id="PR01217">
    <property type="entry name" value="PRICHEXTENSN"/>
</dbReference>
<dbReference type="RefSeq" id="WP_111902573.1">
    <property type="nucleotide sequence ID" value="NZ_QLNP01000042.1"/>
</dbReference>
<accession>A0A328HMK0</accession>
<feature type="domain" description="CARDB" evidence="2">
    <location>
        <begin position="144"/>
        <end position="252"/>
    </location>
</feature>
<dbReference type="AlphaFoldDB" id="A0A328HMK0"/>
<protein>
    <recommendedName>
        <fullName evidence="2">CARDB domain-containing protein</fullName>
    </recommendedName>
</protein>
<proteinExistence type="predicted"/>
<dbReference type="Proteomes" id="UP000249166">
    <property type="component" value="Unassembled WGS sequence"/>
</dbReference>
<dbReference type="OrthoDB" id="9995701at2"/>
<organism evidence="3 4">
    <name type="scientific">Arthrobacter globiformis</name>
    <dbReference type="NCBI Taxonomy" id="1665"/>
    <lineage>
        <taxon>Bacteria</taxon>
        <taxon>Bacillati</taxon>
        <taxon>Actinomycetota</taxon>
        <taxon>Actinomycetes</taxon>
        <taxon>Micrococcales</taxon>
        <taxon>Micrococcaceae</taxon>
        <taxon>Arthrobacter</taxon>
    </lineage>
</organism>
<dbReference type="Pfam" id="PF07705">
    <property type="entry name" value="CARDB"/>
    <property type="match status" value="1"/>
</dbReference>
<dbReference type="InterPro" id="IPR011635">
    <property type="entry name" value="CARDB"/>
</dbReference>
<feature type="compositionally biased region" description="Low complexity" evidence="1">
    <location>
        <begin position="299"/>
        <end position="308"/>
    </location>
</feature>
<dbReference type="EMBL" id="QLNP01000042">
    <property type="protein sequence ID" value="RAM38655.1"/>
    <property type="molecule type" value="Genomic_DNA"/>
</dbReference>
<dbReference type="PROSITE" id="PS51257">
    <property type="entry name" value="PROKAR_LIPOPROTEIN"/>
    <property type="match status" value="1"/>
</dbReference>
<evidence type="ECO:0000313" key="3">
    <source>
        <dbReference type="EMBL" id="RAM38655.1"/>
    </source>
</evidence>
<comment type="caution">
    <text evidence="3">The sequence shown here is derived from an EMBL/GenBank/DDBJ whole genome shotgun (WGS) entry which is preliminary data.</text>
</comment>
<feature type="region of interest" description="Disordered" evidence="1">
    <location>
        <begin position="266"/>
        <end position="316"/>
    </location>
</feature>
<name>A0A328HMK0_ARTGO</name>
<gene>
    <name evidence="3" type="ORF">DBZ45_03460</name>
</gene>
<sequence length="316" mass="32554">MSRYGKRWRIALVLLVLLALAACGPRVPGLISSAGPVGTGQPVPEPKPPDPGEPKPPEPKPDPGEPKPPEPKPDPGEPKPPEPKPDPGEPKPPEPKPDPGEPKPPNPGPKPDPIVCQPYAPSSTQPQESTPQQTQTPTDAPQVKPDLTVAVPQSCTVARANPHETSACLFLAVDLRNQGQGVQSVGVLIESTSLAANAGLNEKKTLDALPEPKPTEIRVNIQPADFGQTHEVRFTADPQHAIEEVNEENNSVAVKLALPAIDTLPASAVCPPETTDGTDDPSSPAVEGGQVPEGGGSDGSSSPAGSAETSPAAGGQ</sequence>
<feature type="compositionally biased region" description="Pro residues" evidence="1">
    <location>
        <begin position="102"/>
        <end position="112"/>
    </location>
</feature>
<dbReference type="InterPro" id="IPR013783">
    <property type="entry name" value="Ig-like_fold"/>
</dbReference>
<evidence type="ECO:0000313" key="4">
    <source>
        <dbReference type="Proteomes" id="UP000249166"/>
    </source>
</evidence>
<dbReference type="Gene3D" id="2.60.40.10">
    <property type="entry name" value="Immunoglobulins"/>
    <property type="match status" value="1"/>
</dbReference>
<feature type="compositionally biased region" description="Basic and acidic residues" evidence="1">
    <location>
        <begin position="47"/>
        <end position="101"/>
    </location>
</feature>
<evidence type="ECO:0000259" key="2">
    <source>
        <dbReference type="Pfam" id="PF07705"/>
    </source>
</evidence>
<dbReference type="GO" id="GO:0005975">
    <property type="term" value="P:carbohydrate metabolic process"/>
    <property type="evidence" value="ECO:0007669"/>
    <property type="project" value="UniProtKB-ARBA"/>
</dbReference>
<evidence type="ECO:0000256" key="1">
    <source>
        <dbReference type="SAM" id="MobiDB-lite"/>
    </source>
</evidence>
<feature type="compositionally biased region" description="Low complexity" evidence="1">
    <location>
        <begin position="121"/>
        <end position="138"/>
    </location>
</feature>